<dbReference type="PANTHER" id="PTHR47271">
    <property type="entry name" value="ARGININE DEIMINASE"/>
    <property type="match status" value="1"/>
</dbReference>
<evidence type="ECO:0008006" key="2">
    <source>
        <dbReference type="Google" id="ProtNLM"/>
    </source>
</evidence>
<dbReference type="GO" id="GO:0019546">
    <property type="term" value="P:L-arginine deiminase pathway"/>
    <property type="evidence" value="ECO:0007669"/>
    <property type="project" value="TreeGrafter"/>
</dbReference>
<dbReference type="GO" id="GO:0016990">
    <property type="term" value="F:arginine deiminase activity"/>
    <property type="evidence" value="ECO:0007669"/>
    <property type="project" value="TreeGrafter"/>
</dbReference>
<proteinExistence type="predicted"/>
<accession>A0AA48M7X0</accession>
<evidence type="ECO:0000313" key="1">
    <source>
        <dbReference type="EMBL" id="CAJ0893431.1"/>
    </source>
</evidence>
<dbReference type="Gene3D" id="3.75.10.10">
    <property type="entry name" value="L-arginine/glycine Amidinotransferase, Chain A"/>
    <property type="match status" value="1"/>
</dbReference>
<dbReference type="EMBL" id="OY288114">
    <property type="protein sequence ID" value="CAJ0893431.1"/>
    <property type="molecule type" value="Genomic_DNA"/>
</dbReference>
<gene>
    <name evidence="1" type="ORF">AMST5_04304</name>
</gene>
<dbReference type="Pfam" id="PF19420">
    <property type="entry name" value="DDAH_eukar"/>
    <property type="match status" value="1"/>
</dbReference>
<sequence>MTVRFETPTHITPLNARSASILMCAPRHFGVDYIINPWMENQIGRTETGRAREQWDRLRSHLSACADLSFVTPEAGLPDMVFTANAGLALDGRVVVSRFHAKERRAEEPLFRLWFENQGFDVAAWPEDVPFEGAGDALPDRARQIIWCGHGWRSSRQAPALLQSIFGWETVGLKLVDPRFYHLDTCFCPLAGGWVMYYPAAFDEESVATIRALTPADKRIEVCEEDALSFACNAVEVSGRVFMNDASAALRARLTTAGFIPLVTPLTEFLKAGGAAKCLTLDVTRKAA</sequence>
<dbReference type="PANTHER" id="PTHR47271:SF2">
    <property type="entry name" value="ARGININE DEIMINASE"/>
    <property type="match status" value="1"/>
</dbReference>
<dbReference type="SUPFAM" id="SSF55909">
    <property type="entry name" value="Pentein"/>
    <property type="match status" value="1"/>
</dbReference>
<reference evidence="1" key="1">
    <citation type="submission" date="2023-07" db="EMBL/GenBank/DDBJ databases">
        <authorList>
            <person name="Pelsma A.J. K."/>
        </authorList>
    </citation>
    <scope>NUCLEOTIDE SEQUENCE</scope>
</reference>
<dbReference type="AlphaFoldDB" id="A0AA48M7X0"/>
<name>A0AA48M7X0_9ZZZZ</name>
<organism evidence="1">
    <name type="scientific">freshwater sediment metagenome</name>
    <dbReference type="NCBI Taxonomy" id="556182"/>
    <lineage>
        <taxon>unclassified sequences</taxon>
        <taxon>metagenomes</taxon>
        <taxon>ecological metagenomes</taxon>
    </lineage>
</organism>
<protein>
    <recommendedName>
        <fullName evidence="2">Nitrate reductase</fullName>
    </recommendedName>
</protein>